<protein>
    <recommendedName>
        <fullName evidence="4">Lipoprotein</fullName>
    </recommendedName>
</protein>
<proteinExistence type="predicted"/>
<keyword evidence="1" id="KW-0812">Transmembrane</keyword>
<reference evidence="2 3" key="1">
    <citation type="submission" date="2023-09" db="EMBL/GenBank/DDBJ databases">
        <title>Streptomyces sp. nov.: A antagonism against Alternaria gaisen Producing Streptochlin, Isolated from Tamarix root soil.</title>
        <authorList>
            <person name="Chen Y."/>
        </authorList>
    </citation>
    <scope>NUCLEOTIDE SEQUENCE [LARGE SCALE GENOMIC DNA]</scope>
    <source>
        <strain evidence="2 3">TRM76323</strain>
    </source>
</reference>
<keyword evidence="1" id="KW-0472">Membrane</keyword>
<evidence type="ECO:0008006" key="4">
    <source>
        <dbReference type="Google" id="ProtNLM"/>
    </source>
</evidence>
<gene>
    <name evidence="2" type="ORF">RND61_26720</name>
</gene>
<evidence type="ECO:0000313" key="3">
    <source>
        <dbReference type="Proteomes" id="UP001250181"/>
    </source>
</evidence>
<evidence type="ECO:0000256" key="1">
    <source>
        <dbReference type="SAM" id="Phobius"/>
    </source>
</evidence>
<dbReference type="RefSeq" id="WP_315880674.1">
    <property type="nucleotide sequence ID" value="NZ_JAWCTQ010000044.1"/>
</dbReference>
<organism evidence="2 3">
    <name type="scientific">Streptomyces tamarix</name>
    <dbReference type="NCBI Taxonomy" id="3078565"/>
    <lineage>
        <taxon>Bacteria</taxon>
        <taxon>Bacillati</taxon>
        <taxon>Actinomycetota</taxon>
        <taxon>Actinomycetes</taxon>
        <taxon>Kitasatosporales</taxon>
        <taxon>Streptomycetaceae</taxon>
        <taxon>Streptomyces</taxon>
    </lineage>
</organism>
<evidence type="ECO:0000313" key="2">
    <source>
        <dbReference type="EMBL" id="MDT9685631.1"/>
    </source>
</evidence>
<feature type="transmembrane region" description="Helical" evidence="1">
    <location>
        <begin position="55"/>
        <end position="76"/>
    </location>
</feature>
<sequence length="173" mass="18984">MSESLQDEPTIPAWMDASRLRRRFRFAAWGLAIPAALGSCAALGAAVWAVTDREALWYVTGLLYLGCAVAMAKWTVSSIRRVRAVRAGIVQHSIALMESAGGSDVWELRRRADEFHRWMVGSRSALGHRILPVVPAREFGKQVVREAGRSTGLTPATLRQVDALVRAVDSTAR</sequence>
<keyword evidence="1" id="KW-1133">Transmembrane helix</keyword>
<keyword evidence="3" id="KW-1185">Reference proteome</keyword>
<dbReference type="Proteomes" id="UP001250181">
    <property type="component" value="Unassembled WGS sequence"/>
</dbReference>
<accession>A0ABU3QSS4</accession>
<name>A0ABU3QSS4_9ACTN</name>
<dbReference type="EMBL" id="JAWCTQ010000044">
    <property type="protein sequence ID" value="MDT9685631.1"/>
    <property type="molecule type" value="Genomic_DNA"/>
</dbReference>
<feature type="transmembrane region" description="Helical" evidence="1">
    <location>
        <begin position="26"/>
        <end position="49"/>
    </location>
</feature>
<comment type="caution">
    <text evidence="2">The sequence shown here is derived from an EMBL/GenBank/DDBJ whole genome shotgun (WGS) entry which is preliminary data.</text>
</comment>